<dbReference type="InterPro" id="IPR027359">
    <property type="entry name" value="Volt_channel_dom_sf"/>
</dbReference>
<feature type="transmembrane region" description="Helical" evidence="12">
    <location>
        <begin position="85"/>
        <end position="110"/>
    </location>
</feature>
<dbReference type="RefSeq" id="WP_190386234.1">
    <property type="nucleotide sequence ID" value="NZ_JACJTM010000015.1"/>
</dbReference>
<evidence type="ECO:0000256" key="6">
    <source>
        <dbReference type="ARBA" id="ARBA00022882"/>
    </source>
</evidence>
<feature type="transmembrane region" description="Helical" evidence="12">
    <location>
        <begin position="22"/>
        <end position="43"/>
    </location>
</feature>
<dbReference type="SUPFAM" id="SSF81324">
    <property type="entry name" value="Voltage-gated potassium channels"/>
    <property type="match status" value="1"/>
</dbReference>
<gene>
    <name evidence="14" type="ORF">H6G43_08600</name>
</gene>
<keyword evidence="8 12" id="KW-1133">Transmembrane helix</keyword>
<keyword evidence="9" id="KW-0406">Ion transport</keyword>
<dbReference type="PANTHER" id="PTHR11537:SF254">
    <property type="entry name" value="POTASSIUM VOLTAGE-GATED CHANNEL PROTEIN SHAB"/>
    <property type="match status" value="1"/>
</dbReference>
<keyword evidence="11" id="KW-0407">Ion channel</keyword>
<evidence type="ECO:0000256" key="9">
    <source>
        <dbReference type="ARBA" id="ARBA00023065"/>
    </source>
</evidence>
<keyword evidence="15" id="KW-1185">Reference proteome</keyword>
<evidence type="ECO:0000313" key="15">
    <source>
        <dbReference type="Proteomes" id="UP000660270"/>
    </source>
</evidence>
<keyword evidence="10 12" id="KW-0472">Membrane</keyword>
<comment type="subcellular location">
    <subcellularLocation>
        <location evidence="1">Membrane</location>
        <topology evidence="1">Multi-pass membrane protein</topology>
    </subcellularLocation>
</comment>
<protein>
    <submittedName>
        <fullName evidence="14">Ion transporter</fullName>
    </submittedName>
</protein>
<dbReference type="EMBL" id="JACJTM010000015">
    <property type="protein sequence ID" value="MBD2685285.1"/>
    <property type="molecule type" value="Genomic_DNA"/>
</dbReference>
<feature type="transmembrane region" description="Helical" evidence="12">
    <location>
        <begin position="138"/>
        <end position="160"/>
    </location>
</feature>
<keyword evidence="2" id="KW-0813">Transport</keyword>
<keyword evidence="6" id="KW-0851">Voltage-gated channel</keyword>
<accession>A0ABR8IRQ3</accession>
<feature type="transmembrane region" description="Helical" evidence="12">
    <location>
        <begin position="55"/>
        <end position="73"/>
    </location>
</feature>
<organism evidence="14 15">
    <name type="scientific">Aphanizomenon flos-aquae FACHB-1249</name>
    <dbReference type="NCBI Taxonomy" id="2692889"/>
    <lineage>
        <taxon>Bacteria</taxon>
        <taxon>Bacillati</taxon>
        <taxon>Cyanobacteriota</taxon>
        <taxon>Cyanophyceae</taxon>
        <taxon>Nostocales</taxon>
        <taxon>Aphanizomenonaceae</taxon>
        <taxon>Aphanizomenon</taxon>
    </lineage>
</organism>
<evidence type="ECO:0000256" key="8">
    <source>
        <dbReference type="ARBA" id="ARBA00022989"/>
    </source>
</evidence>
<evidence type="ECO:0000256" key="3">
    <source>
        <dbReference type="ARBA" id="ARBA00022538"/>
    </source>
</evidence>
<feature type="transmembrane region" description="Helical" evidence="12">
    <location>
        <begin position="175"/>
        <end position="193"/>
    </location>
</feature>
<evidence type="ECO:0000256" key="5">
    <source>
        <dbReference type="ARBA" id="ARBA00022826"/>
    </source>
</evidence>
<feature type="transmembrane region" description="Helical" evidence="12">
    <location>
        <begin position="200"/>
        <end position="217"/>
    </location>
</feature>
<dbReference type="Gene3D" id="1.20.120.350">
    <property type="entry name" value="Voltage-gated potassium channels. Chain C"/>
    <property type="match status" value="1"/>
</dbReference>
<evidence type="ECO:0000256" key="10">
    <source>
        <dbReference type="ARBA" id="ARBA00023136"/>
    </source>
</evidence>
<evidence type="ECO:0000256" key="11">
    <source>
        <dbReference type="ARBA" id="ARBA00023303"/>
    </source>
</evidence>
<evidence type="ECO:0000259" key="13">
    <source>
        <dbReference type="Pfam" id="PF00520"/>
    </source>
</evidence>
<dbReference type="Gene3D" id="1.10.287.70">
    <property type="match status" value="1"/>
</dbReference>
<keyword evidence="3" id="KW-0633">Potassium transport</keyword>
<evidence type="ECO:0000256" key="4">
    <source>
        <dbReference type="ARBA" id="ARBA00022692"/>
    </source>
</evidence>
<feature type="domain" description="Ion transport" evidence="13">
    <location>
        <begin position="21"/>
        <end position="213"/>
    </location>
</feature>
<keyword evidence="4 12" id="KW-0812">Transmembrane</keyword>
<dbReference type="Pfam" id="PF00520">
    <property type="entry name" value="Ion_trans"/>
    <property type="match status" value="1"/>
</dbReference>
<evidence type="ECO:0000256" key="12">
    <source>
        <dbReference type="SAM" id="Phobius"/>
    </source>
</evidence>
<dbReference type="GeneID" id="78218160"/>
<comment type="caution">
    <text evidence="14">The sequence shown here is derived from an EMBL/GenBank/DDBJ whole genome shotgun (WGS) entry which is preliminary data.</text>
</comment>
<name>A0ABR8IRQ3_APHFL</name>
<evidence type="ECO:0000256" key="7">
    <source>
        <dbReference type="ARBA" id="ARBA00022958"/>
    </source>
</evidence>
<evidence type="ECO:0000256" key="2">
    <source>
        <dbReference type="ARBA" id="ARBA00022448"/>
    </source>
</evidence>
<evidence type="ECO:0000256" key="1">
    <source>
        <dbReference type="ARBA" id="ARBA00004141"/>
    </source>
</evidence>
<dbReference type="InterPro" id="IPR005821">
    <property type="entry name" value="Ion_trans_dom"/>
</dbReference>
<keyword evidence="7" id="KW-0630">Potassium</keyword>
<reference evidence="14 15" key="1">
    <citation type="journal article" date="2020" name="ISME J.">
        <title>Comparative genomics reveals insights into cyanobacterial evolution and habitat adaptation.</title>
        <authorList>
            <person name="Chen M.Y."/>
            <person name="Teng W.K."/>
            <person name="Zhao L."/>
            <person name="Hu C.X."/>
            <person name="Zhou Y.K."/>
            <person name="Han B.P."/>
            <person name="Song L.R."/>
            <person name="Shu W.S."/>
        </authorList>
    </citation>
    <scope>NUCLEOTIDE SEQUENCE [LARGE SCALE GENOMIC DNA]</scope>
    <source>
        <strain evidence="14 15">FACHB-1249</strain>
    </source>
</reference>
<dbReference type="PANTHER" id="PTHR11537">
    <property type="entry name" value="VOLTAGE-GATED POTASSIUM CHANNEL"/>
    <property type="match status" value="1"/>
</dbReference>
<sequence>MLPNREKIDFYLTDLETTVGKIISITISLLVLVSSGIFVAETYDISEDTRLELRVLDNCVLIIFAGEYLLRLWSTKDRIKYILSFYAIIDLISILPSFIGLVNISFIRLLRWFRILRLLRFIDKKFLTVSIINQDRIIFARILFTLFAIVFVFSGLIYQVEHPVNPKSFDTFLDAFYFSIVTMTTVGFGDVIPISELGRLLTVLMILTGVALIPWQIGDLIRRLVKTANQVETVCQRCGLAFHDGDAGFCKRCGKQLIIDQ</sequence>
<keyword evidence="5" id="KW-0631">Potassium channel</keyword>
<dbReference type="InterPro" id="IPR028325">
    <property type="entry name" value="VG_K_chnl"/>
</dbReference>
<evidence type="ECO:0000313" key="14">
    <source>
        <dbReference type="EMBL" id="MBD2685285.1"/>
    </source>
</evidence>
<dbReference type="PRINTS" id="PR00169">
    <property type="entry name" value="KCHANNEL"/>
</dbReference>
<dbReference type="Proteomes" id="UP000660270">
    <property type="component" value="Unassembled WGS sequence"/>
</dbReference>
<proteinExistence type="predicted"/>